<dbReference type="GO" id="GO:0020037">
    <property type="term" value="F:heme binding"/>
    <property type="evidence" value="ECO:0007669"/>
    <property type="project" value="InterPro"/>
</dbReference>
<dbReference type="AlphaFoldDB" id="A0AAN6NEA5"/>
<comment type="caution">
    <text evidence="11">The sequence shown here is derived from an EMBL/GenBank/DDBJ whole genome shotgun (WGS) entry which is preliminary data.</text>
</comment>
<evidence type="ECO:0000256" key="5">
    <source>
        <dbReference type="ARBA" id="ARBA00023002"/>
    </source>
</evidence>
<evidence type="ECO:0000256" key="8">
    <source>
        <dbReference type="PIRSR" id="PIRSR602403-1"/>
    </source>
</evidence>
<evidence type="ECO:0000256" key="2">
    <source>
        <dbReference type="ARBA" id="ARBA00010617"/>
    </source>
</evidence>
<evidence type="ECO:0000256" key="4">
    <source>
        <dbReference type="ARBA" id="ARBA00022723"/>
    </source>
</evidence>
<keyword evidence="10" id="KW-1133">Transmembrane helix</keyword>
<feature type="binding site" description="axial binding residue" evidence="8">
    <location>
        <position position="488"/>
    </location>
    <ligand>
        <name>heme</name>
        <dbReference type="ChEBI" id="CHEBI:30413"/>
    </ligand>
    <ligandPart>
        <name>Fe</name>
        <dbReference type="ChEBI" id="CHEBI:18248"/>
    </ligandPart>
</feature>
<keyword evidence="6 8" id="KW-0408">Iron</keyword>
<accession>A0AAN6NEA5</accession>
<dbReference type="GO" id="GO:0004497">
    <property type="term" value="F:monooxygenase activity"/>
    <property type="evidence" value="ECO:0007669"/>
    <property type="project" value="UniProtKB-KW"/>
</dbReference>
<gene>
    <name evidence="11" type="ORF">QBC46DRAFT_337944</name>
</gene>
<name>A0AAN6NEA5_9PEZI</name>
<evidence type="ECO:0000256" key="6">
    <source>
        <dbReference type="ARBA" id="ARBA00023004"/>
    </source>
</evidence>
<keyword evidence="7 9" id="KW-0503">Monooxygenase</keyword>
<sequence>MSYSNLQQAILDLLDRPAVILILATSSILVIIYVLYYLLLLRPSSKLLPNNLPIVGAKPGEWFPLLRATWRNTLDMKTATEIAYQQYSDRACFLPMAGAQLFVHLPHKELQWFVERPEAEVSVREQTVDSLQFNHTIMDPDLAHKPAHIAVVSGPLTRDISSLIPPLLDEIKSAVDTVWGVGSSMEVCVFDSMCRVVGQATNRVFIGLPFCRDARLLNAATSFSMDIPMAATLLQLFWAPLRPHLAPIITLPNRIHTNRFFHIVRPEIRRRLQGYGGGGGGGGAGEKGLRHNNDFLQWSIDQAMGYQDPYYRKVDTLAGRVLLNNFTSIHTSSFAITHVILDLVASKREHIDELRDEVVAVLAKHNGEWNKRALADMVKMDSCLRESARLNSFVVTATNRKIVKPEGVTTPSGRCSTHLPKGTFVCGPSYPVLHDPAIYPDPYTFRPFRFAGGSGSSNQGEEGKGEARLDLTRTSVDYVPFGHGRHACAGRFFAASTLKMILGYILINYDFEMQEKRAENVWIAANRMPDMKATIRVKRRTGK</sequence>
<dbReference type="PROSITE" id="PS00086">
    <property type="entry name" value="CYTOCHROME_P450"/>
    <property type="match status" value="1"/>
</dbReference>
<dbReference type="PRINTS" id="PR00465">
    <property type="entry name" value="EP450IV"/>
</dbReference>
<evidence type="ECO:0000256" key="1">
    <source>
        <dbReference type="ARBA" id="ARBA00001971"/>
    </source>
</evidence>
<dbReference type="GO" id="GO:0005506">
    <property type="term" value="F:iron ion binding"/>
    <property type="evidence" value="ECO:0007669"/>
    <property type="project" value="InterPro"/>
</dbReference>
<dbReference type="CDD" id="cd11041">
    <property type="entry name" value="CYP503A1-like"/>
    <property type="match status" value="1"/>
</dbReference>
<organism evidence="11 12">
    <name type="scientific">Diplogelasinospora grovesii</name>
    <dbReference type="NCBI Taxonomy" id="303347"/>
    <lineage>
        <taxon>Eukaryota</taxon>
        <taxon>Fungi</taxon>
        <taxon>Dikarya</taxon>
        <taxon>Ascomycota</taxon>
        <taxon>Pezizomycotina</taxon>
        <taxon>Sordariomycetes</taxon>
        <taxon>Sordariomycetidae</taxon>
        <taxon>Sordariales</taxon>
        <taxon>Diplogelasinosporaceae</taxon>
        <taxon>Diplogelasinospora</taxon>
    </lineage>
</organism>
<evidence type="ECO:0000256" key="10">
    <source>
        <dbReference type="SAM" id="Phobius"/>
    </source>
</evidence>
<dbReference type="InterPro" id="IPR002403">
    <property type="entry name" value="Cyt_P450_E_grp-IV"/>
</dbReference>
<reference evidence="12" key="1">
    <citation type="journal article" date="2023" name="Mol. Phylogenet. Evol.">
        <title>Genome-scale phylogeny and comparative genomics of the fungal order Sordariales.</title>
        <authorList>
            <person name="Hensen N."/>
            <person name="Bonometti L."/>
            <person name="Westerberg I."/>
            <person name="Brannstrom I.O."/>
            <person name="Guillou S."/>
            <person name="Cros-Aarteil S."/>
            <person name="Calhoun S."/>
            <person name="Haridas S."/>
            <person name="Kuo A."/>
            <person name="Mondo S."/>
            <person name="Pangilinan J."/>
            <person name="Riley R."/>
            <person name="LaButti K."/>
            <person name="Andreopoulos B."/>
            <person name="Lipzen A."/>
            <person name="Chen C."/>
            <person name="Yan M."/>
            <person name="Daum C."/>
            <person name="Ng V."/>
            <person name="Clum A."/>
            <person name="Steindorff A."/>
            <person name="Ohm R.A."/>
            <person name="Martin F."/>
            <person name="Silar P."/>
            <person name="Natvig D.O."/>
            <person name="Lalanne C."/>
            <person name="Gautier V."/>
            <person name="Ament-Velasquez S.L."/>
            <person name="Kruys A."/>
            <person name="Hutchinson M.I."/>
            <person name="Powell A.J."/>
            <person name="Barry K."/>
            <person name="Miller A.N."/>
            <person name="Grigoriev I.V."/>
            <person name="Debuchy R."/>
            <person name="Gladieux P."/>
            <person name="Hiltunen Thoren M."/>
            <person name="Johannesson H."/>
        </authorList>
    </citation>
    <scope>NUCLEOTIDE SEQUENCE [LARGE SCALE GENOMIC DNA]</scope>
    <source>
        <strain evidence="12">CBS 340.73</strain>
    </source>
</reference>
<protein>
    <submittedName>
        <fullName evidence="11">Cytochrome P450</fullName>
    </submittedName>
</protein>
<keyword evidence="4 8" id="KW-0479">Metal-binding</keyword>
<dbReference type="EMBL" id="MU853761">
    <property type="protein sequence ID" value="KAK3944212.1"/>
    <property type="molecule type" value="Genomic_DNA"/>
</dbReference>
<dbReference type="SUPFAM" id="SSF48264">
    <property type="entry name" value="Cytochrome P450"/>
    <property type="match status" value="1"/>
</dbReference>
<keyword evidence="10" id="KW-0812">Transmembrane</keyword>
<dbReference type="Gene3D" id="1.10.630.10">
    <property type="entry name" value="Cytochrome P450"/>
    <property type="match status" value="1"/>
</dbReference>
<keyword evidence="10" id="KW-0472">Membrane</keyword>
<evidence type="ECO:0000256" key="9">
    <source>
        <dbReference type="RuleBase" id="RU000461"/>
    </source>
</evidence>
<keyword evidence="12" id="KW-1185">Reference proteome</keyword>
<proteinExistence type="inferred from homology"/>
<comment type="cofactor">
    <cofactor evidence="1 8">
        <name>heme</name>
        <dbReference type="ChEBI" id="CHEBI:30413"/>
    </cofactor>
</comment>
<evidence type="ECO:0000313" key="11">
    <source>
        <dbReference type="EMBL" id="KAK3944212.1"/>
    </source>
</evidence>
<dbReference type="Proteomes" id="UP001303473">
    <property type="component" value="Unassembled WGS sequence"/>
</dbReference>
<dbReference type="PANTHER" id="PTHR46206">
    <property type="entry name" value="CYTOCHROME P450"/>
    <property type="match status" value="1"/>
</dbReference>
<evidence type="ECO:0000313" key="12">
    <source>
        <dbReference type="Proteomes" id="UP001303473"/>
    </source>
</evidence>
<evidence type="ECO:0000256" key="7">
    <source>
        <dbReference type="ARBA" id="ARBA00023033"/>
    </source>
</evidence>
<dbReference type="Pfam" id="PF00067">
    <property type="entry name" value="p450"/>
    <property type="match status" value="1"/>
</dbReference>
<keyword evidence="5 9" id="KW-0560">Oxidoreductase</keyword>
<dbReference type="GO" id="GO:0016705">
    <property type="term" value="F:oxidoreductase activity, acting on paired donors, with incorporation or reduction of molecular oxygen"/>
    <property type="evidence" value="ECO:0007669"/>
    <property type="project" value="InterPro"/>
</dbReference>
<dbReference type="PANTHER" id="PTHR46206:SF1">
    <property type="entry name" value="P450, PUTATIVE (EUROFUNG)-RELATED"/>
    <property type="match status" value="1"/>
</dbReference>
<dbReference type="InterPro" id="IPR017972">
    <property type="entry name" value="Cyt_P450_CS"/>
</dbReference>
<dbReference type="InterPro" id="IPR036396">
    <property type="entry name" value="Cyt_P450_sf"/>
</dbReference>
<keyword evidence="3 8" id="KW-0349">Heme</keyword>
<dbReference type="InterPro" id="IPR001128">
    <property type="entry name" value="Cyt_P450"/>
</dbReference>
<evidence type="ECO:0000256" key="3">
    <source>
        <dbReference type="ARBA" id="ARBA00022617"/>
    </source>
</evidence>
<comment type="similarity">
    <text evidence="2 9">Belongs to the cytochrome P450 family.</text>
</comment>
<feature type="transmembrane region" description="Helical" evidence="10">
    <location>
        <begin position="20"/>
        <end position="39"/>
    </location>
</feature>